<feature type="region of interest" description="Disordered" evidence="1">
    <location>
        <begin position="86"/>
        <end position="112"/>
    </location>
</feature>
<dbReference type="EMBL" id="WHPN01000251">
    <property type="protein sequence ID" value="KAF4409103.1"/>
    <property type="molecule type" value="Genomic_DNA"/>
</dbReference>
<feature type="region of interest" description="Disordered" evidence="1">
    <location>
        <begin position="1"/>
        <end position="21"/>
    </location>
</feature>
<sequence>MTAPHGHNPQDLAGLSVSDKDGHKVGTVQQVYLDDATGKPEWITVRTGLFGTKETFVPLSGARRSEGQVQVPYGREDIKEAPRIDADGHLEPSEEENLYRHYNMTPSRSAGR</sequence>
<name>A0ABQ7FPD6_9ACTN</name>
<dbReference type="InterPro" id="IPR027275">
    <property type="entry name" value="PRC-brl_dom"/>
</dbReference>
<feature type="non-terminal residue" evidence="3">
    <location>
        <position position="112"/>
    </location>
</feature>
<accession>A0ABQ7FPD6</accession>
<dbReference type="Proteomes" id="UP000621266">
    <property type="component" value="Unassembled WGS sequence"/>
</dbReference>
<dbReference type="Gene3D" id="3.90.50.10">
    <property type="entry name" value="Photosynthetic Reaction Center, subunit H, domain 2"/>
    <property type="match status" value="1"/>
</dbReference>
<comment type="caution">
    <text evidence="3">The sequence shown here is derived from an EMBL/GenBank/DDBJ whole genome shotgun (WGS) entry which is preliminary data.</text>
</comment>
<dbReference type="InterPro" id="IPR011033">
    <property type="entry name" value="PRC_barrel-like_sf"/>
</dbReference>
<evidence type="ECO:0000313" key="3">
    <source>
        <dbReference type="EMBL" id="KAF4409103.1"/>
    </source>
</evidence>
<evidence type="ECO:0000313" key="4">
    <source>
        <dbReference type="Proteomes" id="UP000621266"/>
    </source>
</evidence>
<protein>
    <submittedName>
        <fullName evidence="3">PRC-barrel domain containing protein</fullName>
    </submittedName>
</protein>
<dbReference type="SUPFAM" id="SSF50346">
    <property type="entry name" value="PRC-barrel domain"/>
    <property type="match status" value="1"/>
</dbReference>
<gene>
    <name evidence="3" type="ORF">GCU69_10645</name>
</gene>
<reference evidence="3 4" key="1">
    <citation type="submission" date="2019-10" db="EMBL/GenBank/DDBJ databases">
        <title>Streptomyces tenebrisbrunneis sp.nov., an endogenous actinomycete isolated from of Lycium ruthenicum.</title>
        <authorList>
            <person name="Ma L."/>
        </authorList>
    </citation>
    <scope>NUCLEOTIDE SEQUENCE [LARGE SCALE GENOMIC DNA]</scope>
    <source>
        <strain evidence="3 4">TRM 66187</strain>
    </source>
</reference>
<evidence type="ECO:0000256" key="1">
    <source>
        <dbReference type="SAM" id="MobiDB-lite"/>
    </source>
</evidence>
<dbReference type="Pfam" id="PF05239">
    <property type="entry name" value="PRC"/>
    <property type="match status" value="1"/>
</dbReference>
<organism evidence="3 4">
    <name type="scientific">Streptomyces lycii</name>
    <dbReference type="NCBI Taxonomy" id="2654337"/>
    <lineage>
        <taxon>Bacteria</taxon>
        <taxon>Bacillati</taxon>
        <taxon>Actinomycetota</taxon>
        <taxon>Actinomycetes</taxon>
        <taxon>Kitasatosporales</taxon>
        <taxon>Streptomycetaceae</taxon>
        <taxon>Streptomyces</taxon>
    </lineage>
</organism>
<dbReference type="InterPro" id="IPR014747">
    <property type="entry name" value="Bac_photo_RC_H_C"/>
</dbReference>
<evidence type="ECO:0000259" key="2">
    <source>
        <dbReference type="Pfam" id="PF05239"/>
    </source>
</evidence>
<feature type="domain" description="PRC-barrel" evidence="2">
    <location>
        <begin position="11"/>
        <end position="76"/>
    </location>
</feature>
<keyword evidence="4" id="KW-1185">Reference proteome</keyword>
<proteinExistence type="predicted"/>
<dbReference type="RefSeq" id="WP_170315818.1">
    <property type="nucleotide sequence ID" value="NZ_WHPN01000251.1"/>
</dbReference>